<dbReference type="Pfam" id="PF03221">
    <property type="entry name" value="HTH_Tnp_Tc5"/>
    <property type="match status" value="1"/>
</dbReference>
<dbReference type="SMART" id="SM00674">
    <property type="entry name" value="CENPB"/>
    <property type="match status" value="1"/>
</dbReference>
<dbReference type="GeneTree" id="ENSGT00940000160195"/>
<dbReference type="Pfam" id="PF03184">
    <property type="entry name" value="DDE_1"/>
    <property type="match status" value="1"/>
</dbReference>
<evidence type="ECO:0000313" key="4">
    <source>
        <dbReference type="Proteomes" id="UP000694620"/>
    </source>
</evidence>
<dbReference type="Gene3D" id="1.10.10.60">
    <property type="entry name" value="Homeodomain-like"/>
    <property type="match status" value="2"/>
</dbReference>
<sequence length="504" mass="57236">MAKSSGGKQTAISLKIKMELLKAVDQKQKTKTEICKNFDIANSTLSTIIKKREQITEMFERSKFEPERKRMRTAKHEDLETALLVWFKQARSQNAPISGPLMLERSSELAKQMGITFSANPGWLERFKKRNGIVLKNVYGEANQVLPTMTGNWFQSTLPSILEEYEAKDVFNADETGLFYRCLPNKTLLFKGQLCSGGKLSKERITVLVGCNSDGSEKLPLFVIGKSLKPRCFKNVRTLPVEYTANKKAWMVATMFTDWIVKLDERFLREKRKVAMIIDNCPAHPNVVLKAIKLIFLPPNTTSVLQPCDQGIIQNMKFFYRKQLLRKYLLAIEANEDFSINLLDALHMLHSAWNSVTPRTIENCFRHAGFLKVSDSLAPKEMGKEDIETEPTLNEMFEKVSVLLDCPTVSSEEFVAVDDDNVCTAPIMADKDILEFVQSSKNIIDADSDDENEMNNAAPVPTSSEMRNIMKSMRSYLDAHSNGEMNNKMDDIEQFVDNLINPKP</sequence>
<dbReference type="PANTHER" id="PTHR19303">
    <property type="entry name" value="TRANSPOSON"/>
    <property type="match status" value="1"/>
</dbReference>
<feature type="domain" description="HTH CENPB-type" evidence="2">
    <location>
        <begin position="67"/>
        <end position="137"/>
    </location>
</feature>
<keyword evidence="1" id="KW-0238">DNA-binding</keyword>
<evidence type="ECO:0000256" key="1">
    <source>
        <dbReference type="ARBA" id="ARBA00023125"/>
    </source>
</evidence>
<accession>A0A8C4RG73</accession>
<dbReference type="InterPro" id="IPR004875">
    <property type="entry name" value="DDE_SF_endonuclease_dom"/>
</dbReference>
<dbReference type="InterPro" id="IPR009057">
    <property type="entry name" value="Homeodomain-like_sf"/>
</dbReference>
<reference evidence="3" key="1">
    <citation type="submission" date="2021-06" db="EMBL/GenBank/DDBJ databases">
        <authorList>
            <consortium name="Wellcome Sanger Institute Data Sharing"/>
        </authorList>
    </citation>
    <scope>NUCLEOTIDE SEQUENCE [LARGE SCALE GENOMIC DNA]</scope>
</reference>
<organism evidence="3 4">
    <name type="scientific">Erpetoichthys calabaricus</name>
    <name type="common">Rope fish</name>
    <name type="synonym">Calamoichthys calabaricus</name>
    <dbReference type="NCBI Taxonomy" id="27687"/>
    <lineage>
        <taxon>Eukaryota</taxon>
        <taxon>Metazoa</taxon>
        <taxon>Chordata</taxon>
        <taxon>Craniata</taxon>
        <taxon>Vertebrata</taxon>
        <taxon>Euteleostomi</taxon>
        <taxon>Actinopterygii</taxon>
        <taxon>Polypteriformes</taxon>
        <taxon>Polypteridae</taxon>
        <taxon>Erpetoichthys</taxon>
    </lineage>
</organism>
<dbReference type="GO" id="GO:0003677">
    <property type="term" value="F:DNA binding"/>
    <property type="evidence" value="ECO:0007669"/>
    <property type="project" value="UniProtKB-KW"/>
</dbReference>
<dbReference type="AlphaFoldDB" id="A0A8C4RG73"/>
<dbReference type="Proteomes" id="UP000694620">
    <property type="component" value="Chromosome 3"/>
</dbReference>
<protein>
    <recommendedName>
        <fullName evidence="2">HTH CENPB-type domain-containing protein</fullName>
    </recommendedName>
</protein>
<dbReference type="GO" id="GO:0005634">
    <property type="term" value="C:nucleus"/>
    <property type="evidence" value="ECO:0007669"/>
    <property type="project" value="TreeGrafter"/>
</dbReference>
<name>A0A8C4RG73_ERPCA</name>
<dbReference type="InterPro" id="IPR036397">
    <property type="entry name" value="RNaseH_sf"/>
</dbReference>
<evidence type="ECO:0000259" key="2">
    <source>
        <dbReference type="PROSITE" id="PS51253"/>
    </source>
</evidence>
<keyword evidence="4" id="KW-1185">Reference proteome</keyword>
<evidence type="ECO:0000313" key="3">
    <source>
        <dbReference type="Ensembl" id="ENSECRP00000002020.1"/>
    </source>
</evidence>
<dbReference type="InterPro" id="IPR050863">
    <property type="entry name" value="CenT-Element_Derived"/>
</dbReference>
<dbReference type="Gene3D" id="3.30.420.10">
    <property type="entry name" value="Ribonuclease H-like superfamily/Ribonuclease H"/>
    <property type="match status" value="1"/>
</dbReference>
<reference evidence="3" key="2">
    <citation type="submission" date="2025-08" db="UniProtKB">
        <authorList>
            <consortium name="Ensembl"/>
        </authorList>
    </citation>
    <scope>IDENTIFICATION</scope>
</reference>
<dbReference type="InterPro" id="IPR006600">
    <property type="entry name" value="HTH_CenpB_DNA-bd_dom"/>
</dbReference>
<dbReference type="PANTHER" id="PTHR19303:SF73">
    <property type="entry name" value="PROTEIN PDC2"/>
    <property type="match status" value="1"/>
</dbReference>
<reference evidence="3" key="3">
    <citation type="submission" date="2025-09" db="UniProtKB">
        <authorList>
            <consortium name="Ensembl"/>
        </authorList>
    </citation>
    <scope>IDENTIFICATION</scope>
</reference>
<dbReference type="Ensembl" id="ENSECRT00000002048.1">
    <property type="protein sequence ID" value="ENSECRP00000002020.1"/>
    <property type="gene ID" value="ENSECRG00000001410.1"/>
</dbReference>
<proteinExistence type="predicted"/>
<dbReference type="PROSITE" id="PS51253">
    <property type="entry name" value="HTH_CENPB"/>
    <property type="match status" value="1"/>
</dbReference>
<dbReference type="SUPFAM" id="SSF46689">
    <property type="entry name" value="Homeodomain-like"/>
    <property type="match status" value="2"/>
</dbReference>